<dbReference type="EMBL" id="BSDZ01000004">
    <property type="protein sequence ID" value="GLI59440.1"/>
    <property type="molecule type" value="Genomic_DNA"/>
</dbReference>
<accession>A0ABQ5RPG2</accession>
<keyword evidence="2" id="KW-1185">Reference proteome</keyword>
<organism evidence="1 2">
    <name type="scientific">Volvox africanus</name>
    <dbReference type="NCBI Taxonomy" id="51714"/>
    <lineage>
        <taxon>Eukaryota</taxon>
        <taxon>Viridiplantae</taxon>
        <taxon>Chlorophyta</taxon>
        <taxon>core chlorophytes</taxon>
        <taxon>Chlorophyceae</taxon>
        <taxon>CS clade</taxon>
        <taxon>Chlamydomonadales</taxon>
        <taxon>Volvocaceae</taxon>
        <taxon>Volvox</taxon>
    </lineage>
</organism>
<dbReference type="Proteomes" id="UP001165090">
    <property type="component" value="Unassembled WGS sequence"/>
</dbReference>
<proteinExistence type="predicted"/>
<evidence type="ECO:0000313" key="1">
    <source>
        <dbReference type="EMBL" id="GLI59440.1"/>
    </source>
</evidence>
<sequence>MKAPHLASSRCVLEDPPLPRSVLHRQLLLESAAFATALAAVAKAAAKGSVEAVAVKFEVVEYHVEVVLWAALYSVRRLANSSPFPSVDVLAGLSRGRRD</sequence>
<protein>
    <submittedName>
        <fullName evidence="1">Uncharacterized protein</fullName>
    </submittedName>
</protein>
<comment type="caution">
    <text evidence="1">The sequence shown here is derived from an EMBL/GenBank/DDBJ whole genome shotgun (WGS) entry which is preliminary data.</text>
</comment>
<evidence type="ECO:0000313" key="2">
    <source>
        <dbReference type="Proteomes" id="UP001165090"/>
    </source>
</evidence>
<reference evidence="1 2" key="1">
    <citation type="journal article" date="2023" name="IScience">
        <title>Expanded male sex-determining region conserved during the evolution of homothallism in the green alga Volvox.</title>
        <authorList>
            <person name="Yamamoto K."/>
            <person name="Matsuzaki R."/>
            <person name="Mahakham W."/>
            <person name="Heman W."/>
            <person name="Sekimoto H."/>
            <person name="Kawachi M."/>
            <person name="Minakuchi Y."/>
            <person name="Toyoda A."/>
            <person name="Nozaki H."/>
        </authorList>
    </citation>
    <scope>NUCLEOTIDE SEQUENCE [LARGE SCALE GENOMIC DNA]</scope>
    <source>
        <strain evidence="1 2">NIES-4468</strain>
    </source>
</reference>
<name>A0ABQ5RPG2_9CHLO</name>
<gene>
    <name evidence="1" type="ORF">VaNZ11_001267</name>
</gene>